<organism evidence="1 2">
    <name type="scientific">Nannocystis exedens</name>
    <dbReference type="NCBI Taxonomy" id="54"/>
    <lineage>
        <taxon>Bacteria</taxon>
        <taxon>Pseudomonadati</taxon>
        <taxon>Myxococcota</taxon>
        <taxon>Polyangia</taxon>
        <taxon>Nannocystales</taxon>
        <taxon>Nannocystaceae</taxon>
        <taxon>Nannocystis</taxon>
    </lineage>
</organism>
<evidence type="ECO:0008006" key="3">
    <source>
        <dbReference type="Google" id="ProtNLM"/>
    </source>
</evidence>
<reference evidence="2" key="1">
    <citation type="submission" date="2016-10" db="EMBL/GenBank/DDBJ databases">
        <authorList>
            <person name="Varghese N."/>
            <person name="Submissions S."/>
        </authorList>
    </citation>
    <scope>NUCLEOTIDE SEQUENCE [LARGE SCALE GENOMIC DNA]</scope>
    <source>
        <strain evidence="2">ATCC 25963</strain>
    </source>
</reference>
<protein>
    <recommendedName>
        <fullName evidence="3">Concanavalin A-like lectin/glucanases superfamily protein</fullName>
    </recommendedName>
</protein>
<evidence type="ECO:0000313" key="1">
    <source>
        <dbReference type="EMBL" id="SFE89068.1"/>
    </source>
</evidence>
<name>A0A1I2E9A1_9BACT</name>
<dbReference type="EMBL" id="FOMX01000022">
    <property type="protein sequence ID" value="SFE89068.1"/>
    <property type="molecule type" value="Genomic_DNA"/>
</dbReference>
<proteinExistence type="predicted"/>
<dbReference type="Proteomes" id="UP000199400">
    <property type="component" value="Unassembled WGS sequence"/>
</dbReference>
<accession>A0A1I2E9A1</accession>
<sequence>MHRVAGGPGSHYGLSVAVDTGGRIAFGGLFGEEVDVGDDHFVNPNPESCSFDAVLAGFDAAGENLGSKQNGSASTDAHLTELHFDPADALFVTVYLDDALSVRLYAGGEQTWEWKTDQLALGRGALAGVDAVLVGAWPGKDVMIDFGGGPLVGRGDGDFFLAKIRR</sequence>
<dbReference type="RefSeq" id="WP_096332588.1">
    <property type="nucleotide sequence ID" value="NZ_FOMX01000022.1"/>
</dbReference>
<dbReference type="AlphaFoldDB" id="A0A1I2E9A1"/>
<gene>
    <name evidence="1" type="ORF">SAMN02745121_05923</name>
</gene>
<evidence type="ECO:0000313" key="2">
    <source>
        <dbReference type="Proteomes" id="UP000199400"/>
    </source>
</evidence>
<keyword evidence="2" id="KW-1185">Reference proteome</keyword>
<dbReference type="STRING" id="54.SAMN02745121_05923"/>